<reference evidence="2" key="1">
    <citation type="submission" date="2016-10" db="EMBL/GenBank/DDBJ databases">
        <authorList>
            <person name="Varghese N."/>
            <person name="Submissions S."/>
        </authorList>
    </citation>
    <scope>NUCLEOTIDE SEQUENCE [LARGE SCALE GENOMIC DNA]</scope>
    <source>
        <strain evidence="2">DSM 17875</strain>
    </source>
</reference>
<dbReference type="EMBL" id="LT629785">
    <property type="protein sequence ID" value="SDT97983.1"/>
    <property type="molecule type" value="Genomic_DNA"/>
</dbReference>
<gene>
    <name evidence="1" type="ORF">SAMN05216296_1034</name>
</gene>
<keyword evidence="2" id="KW-1185">Reference proteome</keyword>
<organism evidence="1 2">
    <name type="scientific">Pseudomonas pohangensis</name>
    <dbReference type="NCBI Taxonomy" id="364197"/>
    <lineage>
        <taxon>Bacteria</taxon>
        <taxon>Pseudomonadati</taxon>
        <taxon>Pseudomonadota</taxon>
        <taxon>Gammaproteobacteria</taxon>
        <taxon>Pseudomonadales</taxon>
        <taxon>Pseudomonadaceae</taxon>
        <taxon>Pseudomonas</taxon>
    </lineage>
</organism>
<accession>A0A1H2ESQ4</accession>
<name>A0A1H2ESQ4_9PSED</name>
<dbReference type="STRING" id="364197.SAMN05216296_1034"/>
<proteinExistence type="predicted"/>
<sequence length="58" mass="6629">MHTETLLLEFMAGINDALKSDDSETAKLEAIYRVKQWAEDEYAKLSIGEQKPWLDGDN</sequence>
<dbReference type="RefSeq" id="WP_157718797.1">
    <property type="nucleotide sequence ID" value="NZ_LT629785.1"/>
</dbReference>
<dbReference type="AlphaFoldDB" id="A0A1H2ESQ4"/>
<protein>
    <submittedName>
        <fullName evidence="1">Uncharacterized protein</fullName>
    </submittedName>
</protein>
<evidence type="ECO:0000313" key="2">
    <source>
        <dbReference type="Proteomes" id="UP000243232"/>
    </source>
</evidence>
<evidence type="ECO:0000313" key="1">
    <source>
        <dbReference type="EMBL" id="SDT97983.1"/>
    </source>
</evidence>
<dbReference type="Proteomes" id="UP000243232">
    <property type="component" value="Chromosome I"/>
</dbReference>